<dbReference type="InterPro" id="IPR013968">
    <property type="entry name" value="PKS_KR"/>
</dbReference>
<reference evidence="4 5" key="1">
    <citation type="journal article" date="2020" name="Phytopathology">
        <title>A high-quality genome resource of Botrytis fragariae, a new and rapidly spreading fungal pathogen causing strawberry gray mold in the U.S.A.</title>
        <authorList>
            <person name="Wu Y."/>
            <person name="Saski C.A."/>
            <person name="Schnabel G."/>
            <person name="Xiao S."/>
            <person name="Hu M."/>
        </authorList>
    </citation>
    <scope>NUCLEOTIDE SEQUENCE [LARGE SCALE GENOMIC DNA]</scope>
    <source>
        <strain evidence="4 5">BVB16</strain>
    </source>
</reference>
<proteinExistence type="predicted"/>
<dbReference type="OrthoDB" id="329835at2759"/>
<dbReference type="InterPro" id="IPR050091">
    <property type="entry name" value="PKS_NRPS_Biosynth_Enz"/>
</dbReference>
<sequence length="202" mass="22977">MTHKDWEVVQARKLLGTWNLHNIFDSVSLDFFVLFSSVSCQWGQCGQSNYCSAGTSLDAFYQYRHVRIQPFYNNSRPTEFRPSGNMISSRLWSWPLSNPNQRLKHPASLQMATPARAILDVVTRCRWQTLQIVIGMSRNVMFDFLATVSNNPQTLGESSTAEFLAEEIGKTLSTFMMRPIAESAISTSHSRRLKLIHLGLLS</sequence>
<dbReference type="GO" id="GO:0044550">
    <property type="term" value="P:secondary metabolite biosynthetic process"/>
    <property type="evidence" value="ECO:0007669"/>
    <property type="project" value="TreeGrafter"/>
</dbReference>
<accession>A0A8H6AN84</accession>
<comment type="caution">
    <text evidence="4">The sequence shown here is derived from an EMBL/GenBank/DDBJ whole genome shotgun (WGS) entry which is preliminary data.</text>
</comment>
<dbReference type="RefSeq" id="XP_037189416.1">
    <property type="nucleotide sequence ID" value="XM_037340193.1"/>
</dbReference>
<gene>
    <name evidence="4" type="ORF">Bfra_009856</name>
</gene>
<keyword evidence="2" id="KW-0597">Phosphoprotein</keyword>
<dbReference type="AlphaFoldDB" id="A0A8H6AN84"/>
<dbReference type="GeneID" id="59263885"/>
<evidence type="ECO:0000256" key="2">
    <source>
        <dbReference type="ARBA" id="ARBA00022553"/>
    </source>
</evidence>
<organism evidence="4 5">
    <name type="scientific">Botrytis fragariae</name>
    <dbReference type="NCBI Taxonomy" id="1964551"/>
    <lineage>
        <taxon>Eukaryota</taxon>
        <taxon>Fungi</taxon>
        <taxon>Dikarya</taxon>
        <taxon>Ascomycota</taxon>
        <taxon>Pezizomycotina</taxon>
        <taxon>Leotiomycetes</taxon>
        <taxon>Helotiales</taxon>
        <taxon>Sclerotiniaceae</taxon>
        <taxon>Botrytis</taxon>
    </lineage>
</organism>
<evidence type="ECO:0000313" key="4">
    <source>
        <dbReference type="EMBL" id="KAF5870469.1"/>
    </source>
</evidence>
<evidence type="ECO:0000313" key="5">
    <source>
        <dbReference type="Proteomes" id="UP000531561"/>
    </source>
</evidence>
<dbReference type="EMBL" id="JABFCT010000014">
    <property type="protein sequence ID" value="KAF5870469.1"/>
    <property type="molecule type" value="Genomic_DNA"/>
</dbReference>
<keyword evidence="1" id="KW-0596">Phosphopantetheine</keyword>
<dbReference type="PANTHER" id="PTHR43775:SF37">
    <property type="entry name" value="SI:DKEY-61P9.11"/>
    <property type="match status" value="1"/>
</dbReference>
<name>A0A8H6AN84_9HELO</name>
<dbReference type="Pfam" id="PF08659">
    <property type="entry name" value="KR"/>
    <property type="match status" value="1"/>
</dbReference>
<evidence type="ECO:0000259" key="3">
    <source>
        <dbReference type="Pfam" id="PF08659"/>
    </source>
</evidence>
<protein>
    <submittedName>
        <fullName evidence="4">Putative polyketide protein</fullName>
    </submittedName>
</protein>
<feature type="domain" description="Ketoreductase (KR)" evidence="3">
    <location>
        <begin position="1"/>
        <end position="66"/>
    </location>
</feature>
<dbReference type="PANTHER" id="PTHR43775">
    <property type="entry name" value="FATTY ACID SYNTHASE"/>
    <property type="match status" value="1"/>
</dbReference>
<dbReference type="GO" id="GO:0006633">
    <property type="term" value="P:fatty acid biosynthetic process"/>
    <property type="evidence" value="ECO:0007669"/>
    <property type="project" value="TreeGrafter"/>
</dbReference>
<keyword evidence="5" id="KW-1185">Reference proteome</keyword>
<dbReference type="Gene3D" id="3.40.50.720">
    <property type="entry name" value="NAD(P)-binding Rossmann-like Domain"/>
    <property type="match status" value="1"/>
</dbReference>
<dbReference type="GO" id="GO:0004312">
    <property type="term" value="F:fatty acid synthase activity"/>
    <property type="evidence" value="ECO:0007669"/>
    <property type="project" value="TreeGrafter"/>
</dbReference>
<dbReference type="Proteomes" id="UP000531561">
    <property type="component" value="Unassembled WGS sequence"/>
</dbReference>
<dbReference type="InterPro" id="IPR036291">
    <property type="entry name" value="NAD(P)-bd_dom_sf"/>
</dbReference>
<evidence type="ECO:0000256" key="1">
    <source>
        <dbReference type="ARBA" id="ARBA00022450"/>
    </source>
</evidence>
<dbReference type="SUPFAM" id="SSF51735">
    <property type="entry name" value="NAD(P)-binding Rossmann-fold domains"/>
    <property type="match status" value="1"/>
</dbReference>